<feature type="domain" description="Extensin-like C-terminal" evidence="2">
    <location>
        <begin position="159"/>
        <end position="313"/>
    </location>
</feature>
<feature type="signal peptide" evidence="1">
    <location>
        <begin position="1"/>
        <end position="21"/>
    </location>
</feature>
<sequence>MRRFLLVPAILLGAFAQVAGAEAPETSPRPQLREVPETAAAPDIRPMPFMSAAAATVAIAGPIALRPMARPGAITTPAAPGGATAAETAAIAIAGLAASPRPPRRPAAAARQSVSPEVYQVVSAAVRSQPLPEAIIGRQGTGLCGVPGIEGQTIAPITSNVRGCGVPEPVRVTAVDGVRLSQPAIVDCTTARALNTWVQRGVKPAVGRTGGGVVQLQVAGHYVCRPRNNRRGAAISEHGRGKAIDISGFRLANGDTVNILQGWRSRQHSAMLRQIHRSGCGIFGTTLGPGSDGMHEDHLHYDTAAHRNGPYCR</sequence>
<evidence type="ECO:0000313" key="4">
    <source>
        <dbReference type="Proteomes" id="UP001597353"/>
    </source>
</evidence>
<dbReference type="Pfam" id="PF06904">
    <property type="entry name" value="Extensin-like_C"/>
    <property type="match status" value="1"/>
</dbReference>
<dbReference type="EMBL" id="JBHUGH010000003">
    <property type="protein sequence ID" value="MFD1911713.1"/>
    <property type="molecule type" value="Genomic_DNA"/>
</dbReference>
<protein>
    <submittedName>
        <fullName evidence="3">Extensin family protein</fullName>
    </submittedName>
</protein>
<name>A0ABW4S2Z7_9RHOB</name>
<feature type="chain" id="PRO_5046087144" evidence="1">
    <location>
        <begin position="22"/>
        <end position="313"/>
    </location>
</feature>
<comment type="caution">
    <text evidence="3">The sequence shown here is derived from an EMBL/GenBank/DDBJ whole genome shotgun (WGS) entry which is preliminary data.</text>
</comment>
<accession>A0ABW4S2Z7</accession>
<dbReference type="RefSeq" id="WP_390260027.1">
    <property type="nucleotide sequence ID" value="NZ_JBHUGH010000003.1"/>
</dbReference>
<dbReference type="Proteomes" id="UP001597353">
    <property type="component" value="Unassembled WGS sequence"/>
</dbReference>
<evidence type="ECO:0000259" key="2">
    <source>
        <dbReference type="Pfam" id="PF06904"/>
    </source>
</evidence>
<keyword evidence="4" id="KW-1185">Reference proteome</keyword>
<organism evidence="3 4">
    <name type="scientific">Halodurantibacterium flavum</name>
    <dbReference type="NCBI Taxonomy" id="1382802"/>
    <lineage>
        <taxon>Bacteria</taxon>
        <taxon>Pseudomonadati</taxon>
        <taxon>Pseudomonadota</taxon>
        <taxon>Alphaproteobacteria</taxon>
        <taxon>Rhodobacterales</taxon>
        <taxon>Paracoccaceae</taxon>
        <taxon>Halodurantibacterium</taxon>
    </lineage>
</organism>
<evidence type="ECO:0000256" key="1">
    <source>
        <dbReference type="SAM" id="SignalP"/>
    </source>
</evidence>
<dbReference type="InterPro" id="IPR009683">
    <property type="entry name" value="Extensin-like_C"/>
</dbReference>
<proteinExistence type="predicted"/>
<reference evidence="4" key="1">
    <citation type="journal article" date="2019" name="Int. J. Syst. Evol. Microbiol.">
        <title>The Global Catalogue of Microorganisms (GCM) 10K type strain sequencing project: providing services to taxonomists for standard genome sequencing and annotation.</title>
        <authorList>
            <consortium name="The Broad Institute Genomics Platform"/>
            <consortium name="The Broad Institute Genome Sequencing Center for Infectious Disease"/>
            <person name="Wu L."/>
            <person name="Ma J."/>
        </authorList>
    </citation>
    <scope>NUCLEOTIDE SEQUENCE [LARGE SCALE GENOMIC DNA]</scope>
    <source>
        <strain evidence="4">CGMCC 4.7242</strain>
    </source>
</reference>
<gene>
    <name evidence="3" type="ORF">ACFSGJ_05715</name>
</gene>
<evidence type="ECO:0000313" key="3">
    <source>
        <dbReference type="EMBL" id="MFD1911713.1"/>
    </source>
</evidence>
<keyword evidence="1" id="KW-0732">Signal</keyword>